<proteinExistence type="predicted"/>
<organism evidence="1 2">
    <name type="scientific">Lacticaseibacillus zeae DSM 20178 = KCTC 3804</name>
    <dbReference type="NCBI Taxonomy" id="1423816"/>
    <lineage>
        <taxon>Bacteria</taxon>
        <taxon>Bacillati</taxon>
        <taxon>Bacillota</taxon>
        <taxon>Bacilli</taxon>
        <taxon>Lactobacillales</taxon>
        <taxon>Lactobacillaceae</taxon>
        <taxon>Lacticaseibacillus</taxon>
    </lineage>
</organism>
<accession>A0A0R1EL83</accession>
<dbReference type="EMBL" id="AZCT01000024">
    <property type="protein sequence ID" value="KRK10200.1"/>
    <property type="molecule type" value="Genomic_DNA"/>
</dbReference>
<dbReference type="AlphaFoldDB" id="A0A0R1EL83"/>
<dbReference type="Proteomes" id="UP000051984">
    <property type="component" value="Unassembled WGS sequence"/>
</dbReference>
<protein>
    <submittedName>
        <fullName evidence="1">Uncharacterized protein</fullName>
    </submittedName>
</protein>
<dbReference type="eggNOG" id="ENOG5032UJF">
    <property type="taxonomic scope" value="Bacteria"/>
</dbReference>
<dbReference type="PATRIC" id="fig|1423816.3.peg.1953"/>
<dbReference type="RefSeq" id="WP_010491086.1">
    <property type="nucleotide sequence ID" value="NZ_AZCT01000024.1"/>
</dbReference>
<gene>
    <name evidence="1" type="ORF">FD51_GL001881</name>
</gene>
<name>A0A0R1EL83_LACZE</name>
<reference evidence="1 2" key="1">
    <citation type="journal article" date="2015" name="Genome Announc.">
        <title>Expanding the biotechnology potential of lactobacilli through comparative genomics of 213 strains and associated genera.</title>
        <authorList>
            <person name="Sun Z."/>
            <person name="Harris H.M."/>
            <person name="McCann A."/>
            <person name="Guo C."/>
            <person name="Argimon S."/>
            <person name="Zhang W."/>
            <person name="Yang X."/>
            <person name="Jeffery I.B."/>
            <person name="Cooney J.C."/>
            <person name="Kagawa T.F."/>
            <person name="Liu W."/>
            <person name="Song Y."/>
            <person name="Salvetti E."/>
            <person name="Wrobel A."/>
            <person name="Rasinkangas P."/>
            <person name="Parkhill J."/>
            <person name="Rea M.C."/>
            <person name="O'Sullivan O."/>
            <person name="Ritari J."/>
            <person name="Douillard F.P."/>
            <person name="Paul Ross R."/>
            <person name="Yang R."/>
            <person name="Briner A.E."/>
            <person name="Felis G.E."/>
            <person name="de Vos W.M."/>
            <person name="Barrangou R."/>
            <person name="Klaenhammer T.R."/>
            <person name="Caufield P.W."/>
            <person name="Cui Y."/>
            <person name="Zhang H."/>
            <person name="O'Toole P.W."/>
        </authorList>
    </citation>
    <scope>NUCLEOTIDE SEQUENCE [LARGE SCALE GENOMIC DNA]</scope>
    <source>
        <strain evidence="1 2">DSM 20178</strain>
    </source>
</reference>
<evidence type="ECO:0000313" key="1">
    <source>
        <dbReference type="EMBL" id="KRK10200.1"/>
    </source>
</evidence>
<sequence length="261" mass="28881">MQPVLLATVHHPNVSLPQLQQVVASVSKMFSAIYVTISSVTNNEIARLLDEAPKFHCRIIGPHGAADARRKVLEFGLQDVHYAASFFYCDFDKIVVAVERAEPALEAFVKRLQAVDGYQIVGRDSVVMRSYPATWRETEAITNKAASAVLGLPDLDITAGCCAFSQEAARYILANSEGLLTDTEWPLICKAAKLPITTIKVSFLPYDQAVNAGRDDDNWRGYASRLRLAYQALQSLEQGADRLNRTDTPKQVKVGWPYNGH</sequence>
<comment type="caution">
    <text evidence="1">The sequence shown here is derived from an EMBL/GenBank/DDBJ whole genome shotgun (WGS) entry which is preliminary data.</text>
</comment>
<evidence type="ECO:0000313" key="2">
    <source>
        <dbReference type="Proteomes" id="UP000051984"/>
    </source>
</evidence>